<dbReference type="AlphaFoldDB" id="A0A6B4JLL6"/>
<name>A0A6B4JLL6_CLOBO</name>
<dbReference type="InterPro" id="IPR029322">
    <property type="entry name" value="DUF4474"/>
</dbReference>
<evidence type="ECO:0000313" key="2">
    <source>
        <dbReference type="EMBL" id="NFV27408.1"/>
    </source>
</evidence>
<protein>
    <submittedName>
        <fullName evidence="2">DUF4474 domain-containing protein</fullName>
    </submittedName>
</protein>
<evidence type="ECO:0000259" key="1">
    <source>
        <dbReference type="Pfam" id="PF14751"/>
    </source>
</evidence>
<dbReference type="Proteomes" id="UP000486903">
    <property type="component" value="Unassembled WGS sequence"/>
</dbReference>
<comment type="caution">
    <text evidence="2">The sequence shown here is derived from an EMBL/GenBank/DDBJ whole genome shotgun (WGS) entry which is preliminary data.</text>
</comment>
<evidence type="ECO:0000313" key="3">
    <source>
        <dbReference type="Proteomes" id="UP000486903"/>
    </source>
</evidence>
<sequence>MEAVENLMLLLQKEGNKMDIKGLFKSACGAVAKVAKAVVNTVTNAVKSVISGVSGLFKAASGALETAVSKAKDMAEELDFDGDGHIDVDEDFEEILEEEFKLLVGALLSDELVEDPDGTGERFENSIKNWLKDPINKTPELINNIGEFLKFSRDKIPILENDVGEWLTDPKDKMFQFENNIDELKRNDTAGNIIKRTDTFKWFRKKTQEGDFPELFDIGGFDRDENGVYHAQQDALQQYGGYTDLYDDVFDLACSMDKQKFDFSVDGDDYIVWLWKGDYLNLGVGAETGIYKGGEPLWECDTNDAMPMTLRVEDTSGNVIYDWKPEENKWWCTGFNPAYEDYNVKDLISIGTIDFSQHTYMWENFKESCKKRNRNIWDFDDENYIATYKWK</sequence>
<dbReference type="Pfam" id="PF14751">
    <property type="entry name" value="DUF4474"/>
    <property type="match status" value="1"/>
</dbReference>
<dbReference type="EMBL" id="SXFB01000015">
    <property type="protein sequence ID" value="NFV27408.1"/>
    <property type="molecule type" value="Genomic_DNA"/>
</dbReference>
<accession>A0A6B4JLL6</accession>
<organism evidence="2 3">
    <name type="scientific">Clostridium botulinum</name>
    <dbReference type="NCBI Taxonomy" id="1491"/>
    <lineage>
        <taxon>Bacteria</taxon>
        <taxon>Bacillati</taxon>
        <taxon>Bacillota</taxon>
        <taxon>Clostridia</taxon>
        <taxon>Eubacteriales</taxon>
        <taxon>Clostridiaceae</taxon>
        <taxon>Clostridium</taxon>
    </lineage>
</organism>
<feature type="domain" description="DUF4474" evidence="1">
    <location>
        <begin position="215"/>
        <end position="336"/>
    </location>
</feature>
<gene>
    <name evidence="2" type="ORF">FDG31_14745</name>
</gene>
<proteinExistence type="predicted"/>
<reference evidence="2 3" key="1">
    <citation type="submission" date="2019-04" db="EMBL/GenBank/DDBJ databases">
        <title>Genome sequencing of Clostridium botulinum Groups I-IV and Clostridium butyricum.</title>
        <authorList>
            <person name="Brunt J."/>
            <person name="Van Vliet A.H.M."/>
            <person name="Stringer S.C."/>
            <person name="Carter A.T."/>
            <person name="Peck M.W."/>
        </authorList>
    </citation>
    <scope>NUCLEOTIDE SEQUENCE [LARGE SCALE GENOMIC DNA]</scope>
    <source>
        <strain evidence="2 3">BL81</strain>
    </source>
</reference>